<feature type="chain" id="PRO_5039054200" evidence="1">
    <location>
        <begin position="21"/>
        <end position="490"/>
    </location>
</feature>
<name>A0A1G8HT23_9ACTN</name>
<reference evidence="3 4" key="1">
    <citation type="submission" date="2016-10" db="EMBL/GenBank/DDBJ databases">
        <authorList>
            <person name="de Groot N.N."/>
        </authorList>
    </citation>
    <scope>NUCLEOTIDE SEQUENCE [LARGE SCALE GENOMIC DNA]</scope>
    <source>
        <strain evidence="3 4">CGMCC 4.6533</strain>
    </source>
</reference>
<dbReference type="AlphaFoldDB" id="A0A1G8HT23"/>
<dbReference type="OrthoDB" id="3930934at2"/>
<evidence type="ECO:0000259" key="2">
    <source>
        <dbReference type="Pfam" id="PF08386"/>
    </source>
</evidence>
<dbReference type="Gene3D" id="3.40.50.1820">
    <property type="entry name" value="alpha/beta hydrolase"/>
    <property type="match status" value="1"/>
</dbReference>
<organism evidence="3 4">
    <name type="scientific">Nonomuraea jiangxiensis</name>
    <dbReference type="NCBI Taxonomy" id="633440"/>
    <lineage>
        <taxon>Bacteria</taxon>
        <taxon>Bacillati</taxon>
        <taxon>Actinomycetota</taxon>
        <taxon>Actinomycetes</taxon>
        <taxon>Streptosporangiales</taxon>
        <taxon>Streptosporangiaceae</taxon>
        <taxon>Nonomuraea</taxon>
    </lineage>
</organism>
<keyword evidence="1" id="KW-0732">Signal</keyword>
<dbReference type="STRING" id="633440.SAMN05421869_104275"/>
<dbReference type="Pfam" id="PF08386">
    <property type="entry name" value="Abhydrolase_4"/>
    <property type="match status" value="1"/>
</dbReference>
<dbReference type="Proteomes" id="UP000199202">
    <property type="component" value="Unassembled WGS sequence"/>
</dbReference>
<evidence type="ECO:0000313" key="3">
    <source>
        <dbReference type="EMBL" id="SDI09808.1"/>
    </source>
</evidence>
<evidence type="ECO:0000256" key="1">
    <source>
        <dbReference type="SAM" id="SignalP"/>
    </source>
</evidence>
<feature type="domain" description="Peptidase S33 tripeptidyl aminopeptidase-like C-terminal" evidence="2">
    <location>
        <begin position="383"/>
        <end position="478"/>
    </location>
</feature>
<keyword evidence="4" id="KW-1185">Reference proteome</keyword>
<dbReference type="EMBL" id="FNDJ01000004">
    <property type="protein sequence ID" value="SDI09808.1"/>
    <property type="molecule type" value="Genomic_DNA"/>
</dbReference>
<evidence type="ECO:0000313" key="4">
    <source>
        <dbReference type="Proteomes" id="UP000199202"/>
    </source>
</evidence>
<accession>A0A1G8HT23</accession>
<dbReference type="SUPFAM" id="SSF53474">
    <property type="entry name" value="alpha/beta-Hydrolases"/>
    <property type="match status" value="1"/>
</dbReference>
<keyword evidence="3" id="KW-0378">Hydrolase</keyword>
<protein>
    <submittedName>
        <fullName evidence="3">Alpha/beta hydrolase fold</fullName>
    </submittedName>
</protein>
<dbReference type="InterPro" id="IPR029058">
    <property type="entry name" value="AB_hydrolase_fold"/>
</dbReference>
<dbReference type="RefSeq" id="WP_090930760.1">
    <property type="nucleotide sequence ID" value="NZ_FNDJ01000004.1"/>
</dbReference>
<proteinExistence type="predicted"/>
<dbReference type="GO" id="GO:0016787">
    <property type="term" value="F:hydrolase activity"/>
    <property type="evidence" value="ECO:0007669"/>
    <property type="project" value="UniProtKB-KW"/>
</dbReference>
<sequence length="490" mass="52001">MSVVRRVLWTLAVLVTVVPAGGPASGAAVDPMRQGIGWWDCGDGLQCGRLSVPVDWARPSGPRTEVDLARMPAKEPLRSLGALVVNTGGTSTVQDVRARPDTVSELTRWFDVVLVEARGAGDRGSAAAVRCPVAAPDPRRLFTPGAAVWHAYARDNAAYARSCRTAAGPAYEGLTSWQVAHDLDALRAALGEPRLRYFGNSYGAVYGQAYLELFPRRAGRTYLEGVPDHAEAGLGRRLIAHARAVERQFHRFRDWCRGRMGCPLDDDAVRVFDGLLKAAPLPAGPVRTVDDRQIAAAVLAGLVPQRWPELARALAAAGEGDASALAAMAEVTAPVPPGTVTRALECHDLMSSVPGHRRFVAMESRLGSVAPRVGWLSGRAEIARCLGLPAGAAGRRPHPPAAGRRSVLVGIGRLDTVAPPTGAAHVARRIPGAVTLWHGDGHGAYLEQGVGKLRATCLRAHVHRYLVHGTLPERGTACPGDLTAALDARM</sequence>
<gene>
    <name evidence="3" type="ORF">SAMN05421869_104275</name>
</gene>
<dbReference type="InterPro" id="IPR013595">
    <property type="entry name" value="Pept_S33_TAP-like_C"/>
</dbReference>
<feature type="signal peptide" evidence="1">
    <location>
        <begin position="1"/>
        <end position="20"/>
    </location>
</feature>